<dbReference type="AlphaFoldDB" id="A0A3P8TKP0"/>
<proteinExistence type="predicted"/>
<evidence type="ECO:0000313" key="2">
    <source>
        <dbReference type="Proteomes" id="UP000265080"/>
    </source>
</evidence>
<dbReference type="Proteomes" id="UP000265080">
    <property type="component" value="Chromosome 21"/>
</dbReference>
<reference evidence="1" key="2">
    <citation type="submission" date="2025-08" db="UniProtKB">
        <authorList>
            <consortium name="Ensembl"/>
        </authorList>
    </citation>
    <scope>IDENTIFICATION</scope>
</reference>
<evidence type="ECO:0000313" key="1">
    <source>
        <dbReference type="Ensembl" id="ENSAPEP00000025439.1"/>
    </source>
</evidence>
<keyword evidence="2" id="KW-1185">Reference proteome</keyword>
<organism evidence="1 2">
    <name type="scientific">Amphiprion percula</name>
    <name type="common">Orange clownfish</name>
    <name type="synonym">Lutjanus percula</name>
    <dbReference type="NCBI Taxonomy" id="161767"/>
    <lineage>
        <taxon>Eukaryota</taxon>
        <taxon>Metazoa</taxon>
        <taxon>Chordata</taxon>
        <taxon>Craniata</taxon>
        <taxon>Vertebrata</taxon>
        <taxon>Euteleostomi</taxon>
        <taxon>Actinopterygii</taxon>
        <taxon>Neopterygii</taxon>
        <taxon>Teleostei</taxon>
        <taxon>Neoteleostei</taxon>
        <taxon>Acanthomorphata</taxon>
        <taxon>Ovalentaria</taxon>
        <taxon>Pomacentridae</taxon>
        <taxon>Amphiprion</taxon>
    </lineage>
</organism>
<reference evidence="1 2" key="1">
    <citation type="submission" date="2018-03" db="EMBL/GenBank/DDBJ databases">
        <title>Finding Nemo's genes: A chromosome-scale reference assembly of the genome of the orange clownfish Amphiprion percula.</title>
        <authorList>
            <person name="Lehmann R."/>
        </authorList>
    </citation>
    <scope>NUCLEOTIDE SEQUENCE</scope>
</reference>
<name>A0A3P8TKP0_AMPPE</name>
<sequence length="90" mass="10584">MITCVGLSCCYSAECHWFSIFMFTYEYLRASGNNDGPSERLKKLYQDRKLLHQSPRGWLSLIFLLRQQTELSTPLRLFIACLICRRISIM</sequence>
<accession>A0A3P8TKP0</accession>
<reference evidence="1" key="3">
    <citation type="submission" date="2025-09" db="UniProtKB">
        <authorList>
            <consortium name="Ensembl"/>
        </authorList>
    </citation>
    <scope>IDENTIFICATION</scope>
</reference>
<protein>
    <submittedName>
        <fullName evidence="1">Uncharacterized protein</fullName>
    </submittedName>
</protein>
<dbReference type="Ensembl" id="ENSAPET00000026109.1">
    <property type="protein sequence ID" value="ENSAPEP00000025439.1"/>
    <property type="gene ID" value="ENSAPEG00000018110.1"/>
</dbReference>